<evidence type="ECO:0000313" key="7">
    <source>
        <dbReference type="EMBL" id="CDQ79468.1"/>
    </source>
</evidence>
<feature type="transmembrane region" description="Helical" evidence="6">
    <location>
        <begin position="225"/>
        <end position="244"/>
    </location>
</feature>
<feature type="transmembrane region" description="Helical" evidence="6">
    <location>
        <begin position="185"/>
        <end position="213"/>
    </location>
</feature>
<evidence type="ECO:0000256" key="4">
    <source>
        <dbReference type="ARBA" id="ARBA00022989"/>
    </source>
</evidence>
<evidence type="ECO:0000256" key="5">
    <source>
        <dbReference type="ARBA" id="ARBA00023136"/>
    </source>
</evidence>
<organism evidence="7 8">
    <name type="scientific">Oncorhynchus mykiss</name>
    <name type="common">Rainbow trout</name>
    <name type="synonym">Salmo gairdneri</name>
    <dbReference type="NCBI Taxonomy" id="8022"/>
    <lineage>
        <taxon>Eukaryota</taxon>
        <taxon>Metazoa</taxon>
        <taxon>Chordata</taxon>
        <taxon>Craniata</taxon>
        <taxon>Vertebrata</taxon>
        <taxon>Euteleostomi</taxon>
        <taxon>Actinopterygii</taxon>
        <taxon>Neopterygii</taxon>
        <taxon>Teleostei</taxon>
        <taxon>Protacanthopterygii</taxon>
        <taxon>Salmoniformes</taxon>
        <taxon>Salmonidae</taxon>
        <taxon>Salmoninae</taxon>
        <taxon>Oncorhynchus</taxon>
    </lineage>
</organism>
<keyword evidence="4 6" id="KW-1133">Transmembrane helix</keyword>
<feature type="transmembrane region" description="Helical" evidence="6">
    <location>
        <begin position="18"/>
        <end position="38"/>
    </location>
</feature>
<dbReference type="EMBL" id="FR905460">
    <property type="protein sequence ID" value="CDQ79468.1"/>
    <property type="molecule type" value="Genomic_DNA"/>
</dbReference>
<evidence type="ECO:0008006" key="9">
    <source>
        <dbReference type="Google" id="ProtNLM"/>
    </source>
</evidence>
<accession>A0A060XIM5</accession>
<gene>
    <name evidence="7" type="ORF">GSONMT00063200001</name>
</gene>
<dbReference type="STRING" id="8022.A0A060XIM5"/>
<dbReference type="InterPro" id="IPR008521">
    <property type="entry name" value="Mg_trans_NIPA"/>
</dbReference>
<dbReference type="GO" id="GO:0015095">
    <property type="term" value="F:magnesium ion transmembrane transporter activity"/>
    <property type="evidence" value="ECO:0007669"/>
    <property type="project" value="InterPro"/>
</dbReference>
<proteinExistence type="inferred from homology"/>
<evidence type="ECO:0000313" key="8">
    <source>
        <dbReference type="Proteomes" id="UP000193380"/>
    </source>
</evidence>
<evidence type="ECO:0000256" key="2">
    <source>
        <dbReference type="ARBA" id="ARBA00007230"/>
    </source>
</evidence>
<feature type="transmembrane region" description="Helical" evidence="6">
    <location>
        <begin position="86"/>
        <end position="105"/>
    </location>
</feature>
<feature type="transmembrane region" description="Helical" evidence="6">
    <location>
        <begin position="256"/>
        <end position="278"/>
    </location>
</feature>
<protein>
    <recommendedName>
        <fullName evidence="9">NIPA-like protein 3</fullName>
    </recommendedName>
</protein>
<feature type="transmembrane region" description="Helical" evidence="6">
    <location>
        <begin position="117"/>
        <end position="136"/>
    </location>
</feature>
<dbReference type="PANTHER" id="PTHR12570:SF14">
    <property type="entry name" value="NIPA-LIKE PROTEIN 3"/>
    <property type="match status" value="1"/>
</dbReference>
<sequence length="391" mass="43199">MAGVEYTAVGGDSYTENLIGTLLAIFGNLLVSISVSIQKYSHVTLAGTKDPRAFYRTKTWWCGLVLTVLGEAANFVSYAFAPLSLIAPLNAVSVIASSILGFIFLREKWKPNEFLKRYVLSFLGCILTVAGTYLFATFGPNYHQKLTAENIVKQVVGWPFLLYVFLEIIAFCLLLYFYKQRNANHLVVILLLVALLGSVTVITVKAVAGMLVLSVQGTMQLNYPIFYVMFVCMVTTVVFQATFLSQATHLYDSSMIACVNYILSTSFAIVAGAIFYLEFNHEDILHICMFLLGCLSCFLGVFLITKNRKRLKTFEPYVTMDMSQGNEGIPTIHDKGWRAVQPDYNGSFSYGALVNNDSVAPATLPELDHDQLAVTPSPTAAPYSSADLKND</sequence>
<feature type="transmembrane region" description="Helical" evidence="6">
    <location>
        <begin position="284"/>
        <end position="304"/>
    </location>
</feature>
<dbReference type="GO" id="GO:0016020">
    <property type="term" value="C:membrane"/>
    <property type="evidence" value="ECO:0007669"/>
    <property type="project" value="UniProtKB-SubCell"/>
</dbReference>
<dbReference type="SUPFAM" id="SSF103481">
    <property type="entry name" value="Multidrug resistance efflux transporter EmrE"/>
    <property type="match status" value="1"/>
</dbReference>
<feature type="transmembrane region" description="Helical" evidence="6">
    <location>
        <begin position="59"/>
        <end position="80"/>
    </location>
</feature>
<evidence type="ECO:0000256" key="1">
    <source>
        <dbReference type="ARBA" id="ARBA00004141"/>
    </source>
</evidence>
<dbReference type="AlphaFoldDB" id="A0A060XIM5"/>
<evidence type="ECO:0000256" key="3">
    <source>
        <dbReference type="ARBA" id="ARBA00022692"/>
    </source>
</evidence>
<comment type="subcellular location">
    <subcellularLocation>
        <location evidence="1">Membrane</location>
        <topology evidence="1">Multi-pass membrane protein</topology>
    </subcellularLocation>
</comment>
<reference evidence="7" key="1">
    <citation type="journal article" date="2014" name="Nat. Commun.">
        <title>The rainbow trout genome provides novel insights into evolution after whole-genome duplication in vertebrates.</title>
        <authorList>
            <person name="Berthelot C."/>
            <person name="Brunet F."/>
            <person name="Chalopin D."/>
            <person name="Juanchich A."/>
            <person name="Bernard M."/>
            <person name="Noel B."/>
            <person name="Bento P."/>
            <person name="Da Silva C."/>
            <person name="Labadie K."/>
            <person name="Alberti A."/>
            <person name="Aury J.M."/>
            <person name="Louis A."/>
            <person name="Dehais P."/>
            <person name="Bardou P."/>
            <person name="Montfort J."/>
            <person name="Klopp C."/>
            <person name="Cabau C."/>
            <person name="Gaspin C."/>
            <person name="Thorgaard G.H."/>
            <person name="Boussaha M."/>
            <person name="Quillet E."/>
            <person name="Guyomard R."/>
            <person name="Galiana D."/>
            <person name="Bobe J."/>
            <person name="Volff J.N."/>
            <person name="Genet C."/>
            <person name="Wincker P."/>
            <person name="Jaillon O."/>
            <person name="Roest Crollius H."/>
            <person name="Guiguen Y."/>
        </authorList>
    </citation>
    <scope>NUCLEOTIDE SEQUENCE [LARGE SCALE GENOMIC DNA]</scope>
</reference>
<reference evidence="7" key="2">
    <citation type="submission" date="2014-03" db="EMBL/GenBank/DDBJ databases">
        <authorList>
            <person name="Genoscope - CEA"/>
        </authorList>
    </citation>
    <scope>NUCLEOTIDE SEQUENCE</scope>
</reference>
<keyword evidence="3 6" id="KW-0812">Transmembrane</keyword>
<dbReference type="Proteomes" id="UP000193380">
    <property type="component" value="Unassembled WGS sequence"/>
</dbReference>
<comment type="similarity">
    <text evidence="2">Belongs to the NIPA family.</text>
</comment>
<feature type="transmembrane region" description="Helical" evidence="6">
    <location>
        <begin position="156"/>
        <end position="178"/>
    </location>
</feature>
<evidence type="ECO:0000256" key="6">
    <source>
        <dbReference type="SAM" id="Phobius"/>
    </source>
</evidence>
<dbReference type="PaxDb" id="8022-A0A060XIM5"/>
<dbReference type="PANTHER" id="PTHR12570">
    <property type="match status" value="1"/>
</dbReference>
<name>A0A060XIM5_ONCMY</name>
<dbReference type="Pfam" id="PF05653">
    <property type="entry name" value="Mg_trans_NIPA"/>
    <property type="match status" value="1"/>
</dbReference>
<keyword evidence="5 6" id="KW-0472">Membrane</keyword>
<dbReference type="InterPro" id="IPR037185">
    <property type="entry name" value="EmrE-like"/>
</dbReference>